<sequence>MAESRWLRAADGTPCNFDNSGNSNQGSLLYEGKVLGRNFRGAIGNQNLNPNLIQMGSGKYDGNSRYNKGYVGGDDKMVTDGARYGSMDLVSNEEDNLIALLEGKKRQRIVERLRIPLEAINGPGYMDVSASSGDQGSRAQ</sequence>
<dbReference type="OrthoDB" id="10351963at2759"/>
<gene>
    <name evidence="1" type="ORF">Goklo_023911</name>
</gene>
<dbReference type="AlphaFoldDB" id="A0A7J8W5Z6"/>
<proteinExistence type="predicted"/>
<comment type="caution">
    <text evidence="1">The sequence shown here is derived from an EMBL/GenBank/DDBJ whole genome shotgun (WGS) entry which is preliminary data.</text>
</comment>
<accession>A0A7J8W5Z6</accession>
<name>A0A7J8W5Z6_9ROSI</name>
<evidence type="ECO:0000313" key="2">
    <source>
        <dbReference type="Proteomes" id="UP000593573"/>
    </source>
</evidence>
<reference evidence="1 2" key="1">
    <citation type="journal article" date="2019" name="Genome Biol. Evol.">
        <title>Insights into the evolution of the New World diploid cottons (Gossypium, subgenus Houzingenia) based on genome sequencing.</title>
        <authorList>
            <person name="Grover C.E."/>
            <person name="Arick M.A. 2nd"/>
            <person name="Thrash A."/>
            <person name="Conover J.L."/>
            <person name="Sanders W.S."/>
            <person name="Peterson D.G."/>
            <person name="Frelichowski J.E."/>
            <person name="Scheffler J.A."/>
            <person name="Scheffler B.E."/>
            <person name="Wendel J.F."/>
        </authorList>
    </citation>
    <scope>NUCLEOTIDE SEQUENCE [LARGE SCALE GENOMIC DNA]</scope>
    <source>
        <strain evidence="1">57</strain>
        <tissue evidence="1">Leaf</tissue>
    </source>
</reference>
<protein>
    <submittedName>
        <fullName evidence="1">Uncharacterized protein</fullName>
    </submittedName>
</protein>
<evidence type="ECO:0000313" key="1">
    <source>
        <dbReference type="EMBL" id="MBA0670418.1"/>
    </source>
</evidence>
<keyword evidence="2" id="KW-1185">Reference proteome</keyword>
<dbReference type="Proteomes" id="UP000593573">
    <property type="component" value="Unassembled WGS sequence"/>
</dbReference>
<dbReference type="EMBL" id="JABFAB010236535">
    <property type="protein sequence ID" value="MBA0670418.1"/>
    <property type="molecule type" value="Genomic_DNA"/>
</dbReference>
<organism evidence="1 2">
    <name type="scientific">Gossypium klotzschianum</name>
    <dbReference type="NCBI Taxonomy" id="34286"/>
    <lineage>
        <taxon>Eukaryota</taxon>
        <taxon>Viridiplantae</taxon>
        <taxon>Streptophyta</taxon>
        <taxon>Embryophyta</taxon>
        <taxon>Tracheophyta</taxon>
        <taxon>Spermatophyta</taxon>
        <taxon>Magnoliopsida</taxon>
        <taxon>eudicotyledons</taxon>
        <taxon>Gunneridae</taxon>
        <taxon>Pentapetalae</taxon>
        <taxon>rosids</taxon>
        <taxon>malvids</taxon>
        <taxon>Malvales</taxon>
        <taxon>Malvaceae</taxon>
        <taxon>Malvoideae</taxon>
        <taxon>Gossypium</taxon>
    </lineage>
</organism>